<feature type="modified residue" description="4-aspartylphosphate" evidence="11">
    <location>
        <position position="508"/>
    </location>
</feature>
<organism evidence="14 15">
    <name type="scientific">Shimia haliotis</name>
    <dbReference type="NCBI Taxonomy" id="1280847"/>
    <lineage>
        <taxon>Bacteria</taxon>
        <taxon>Pseudomonadati</taxon>
        <taxon>Pseudomonadota</taxon>
        <taxon>Alphaproteobacteria</taxon>
        <taxon>Rhodobacterales</taxon>
        <taxon>Roseobacteraceae</taxon>
    </lineage>
</organism>
<feature type="domain" description="Response regulatory" evidence="13">
    <location>
        <begin position="461"/>
        <end position="572"/>
    </location>
</feature>
<dbReference type="CDD" id="cd00082">
    <property type="entry name" value="HisKA"/>
    <property type="match status" value="1"/>
</dbReference>
<dbReference type="PANTHER" id="PTHR45339">
    <property type="entry name" value="HYBRID SIGNAL TRANSDUCTION HISTIDINE KINASE J"/>
    <property type="match status" value="1"/>
</dbReference>
<dbReference type="InterPro" id="IPR011006">
    <property type="entry name" value="CheY-like_superfamily"/>
</dbReference>
<name>A0A1I4DFY8_9RHOB</name>
<dbReference type="PANTHER" id="PTHR45339:SF5">
    <property type="entry name" value="HISTIDINE KINASE"/>
    <property type="match status" value="1"/>
</dbReference>
<feature type="domain" description="Response regulatory" evidence="13">
    <location>
        <begin position="591"/>
        <end position="709"/>
    </location>
</feature>
<feature type="domain" description="Histidine kinase" evidence="12">
    <location>
        <begin position="222"/>
        <end position="444"/>
    </location>
</feature>
<dbReference type="Gene3D" id="3.40.50.2300">
    <property type="match status" value="2"/>
</dbReference>
<keyword evidence="5" id="KW-0547">Nucleotide-binding</keyword>
<dbReference type="OrthoDB" id="9801651at2"/>
<sequence length="731" mass="80640">MSLAQKISDERRARLAAEQLLELKQAELLSLKERWGAKSQKLANEIHEVRADYKVVLRETRQLKTAAETAGYRADQAEQRLWNSIGAVRDGFAFFNAKGEMVGANPTYLSFFKNTDLIKPGIHMDDIFEHAFDDGVIDLGGESANKLRQDLKQTMLDDNAEPVLVKLWNGQFAQISMKTGDNGDRISLIMDVTDAVTYEASLRAALEAADAAQRAKSAFLANMSHEIRTPMNGLVGMADLLMETELSEEQRLFAATIKSSGEALMSVINDVLDYSKIGAGELAIRQEAFDLERCIHEVIAMLQIPARERGLELSVDYDLFLPTEFVGDPARVRQVLTKLIENAIKFTHEGHVLVRVVGVIVNEGEKTVVHVTVQDTGIGIHEEQLDHIFGEFTQVDEQQNRAFEGTGLGLAITRELIHRMGGEIWVDSVVGEGTSFGFRLALPVHENCDQIPTPLPTHVEKILVASDIAINCDLLKKQLEQLGARVTICGEGHQVLTFAQDADLIVVDHGAGHLDALEVTRALQEQNLSVPVIFMTGDESVRSKAQELEIVAAVVRKPISRHALCCCIEKAAGGDLPVNVAPAASAIRRMRVLSAEDNKTNRLVLQKLLRPLDLDLDFAYNGVEVLEKYRETPPDLILMDISMPEMDGKEATRRIREIERETERHTPIIALTALAGEGEEEAILDAGLDIYLTKPVRRAEVFGVISDARPSDVTNPFTGEGTPDLISQLSG</sequence>
<dbReference type="SMART" id="SM00388">
    <property type="entry name" value="HisKA"/>
    <property type="match status" value="1"/>
</dbReference>
<dbReference type="SMART" id="SM00448">
    <property type="entry name" value="REC"/>
    <property type="match status" value="2"/>
</dbReference>
<dbReference type="Pfam" id="PF12860">
    <property type="entry name" value="PAS_7"/>
    <property type="match status" value="1"/>
</dbReference>
<keyword evidence="6" id="KW-0418">Kinase</keyword>
<dbReference type="InterPro" id="IPR036097">
    <property type="entry name" value="HisK_dim/P_sf"/>
</dbReference>
<keyword evidence="8" id="KW-0902">Two-component regulatory system</keyword>
<dbReference type="RefSeq" id="WP_093323062.1">
    <property type="nucleotide sequence ID" value="NZ_FOSZ01000003.1"/>
</dbReference>
<dbReference type="Pfam" id="PF00512">
    <property type="entry name" value="HisKA"/>
    <property type="match status" value="1"/>
</dbReference>
<dbReference type="InterPro" id="IPR003661">
    <property type="entry name" value="HisK_dim/P_dom"/>
</dbReference>
<dbReference type="InterPro" id="IPR001789">
    <property type="entry name" value="Sig_transdc_resp-reg_receiver"/>
</dbReference>
<evidence type="ECO:0000256" key="5">
    <source>
        <dbReference type="ARBA" id="ARBA00022741"/>
    </source>
</evidence>
<evidence type="ECO:0000256" key="6">
    <source>
        <dbReference type="ARBA" id="ARBA00022777"/>
    </source>
</evidence>
<evidence type="ECO:0000313" key="15">
    <source>
        <dbReference type="Proteomes" id="UP000198851"/>
    </source>
</evidence>
<proteinExistence type="predicted"/>
<dbReference type="STRING" id="1280847.SAMN04488036_103131"/>
<gene>
    <name evidence="14" type="ORF">SAMN04488036_103131</name>
</gene>
<dbReference type="FunFam" id="3.30.565.10:FF:000010">
    <property type="entry name" value="Sensor histidine kinase RcsC"/>
    <property type="match status" value="1"/>
</dbReference>
<dbReference type="CDD" id="cd17546">
    <property type="entry name" value="REC_hyHK_CKI1_RcsC-like"/>
    <property type="match status" value="1"/>
</dbReference>
<keyword evidence="3 11" id="KW-0597">Phosphoprotein</keyword>
<dbReference type="Proteomes" id="UP000198851">
    <property type="component" value="Unassembled WGS sequence"/>
</dbReference>
<evidence type="ECO:0000256" key="9">
    <source>
        <dbReference type="ARBA" id="ARBA00064003"/>
    </source>
</evidence>
<dbReference type="AlphaFoldDB" id="A0A1I4DFY8"/>
<dbReference type="PROSITE" id="PS50109">
    <property type="entry name" value="HIS_KIN"/>
    <property type="match status" value="1"/>
</dbReference>
<reference evidence="15" key="1">
    <citation type="submission" date="2016-10" db="EMBL/GenBank/DDBJ databases">
        <authorList>
            <person name="Varghese N."/>
            <person name="Submissions S."/>
        </authorList>
    </citation>
    <scope>NUCLEOTIDE SEQUENCE [LARGE SCALE GENOMIC DNA]</scope>
    <source>
        <strain evidence="15">DSM 28453</strain>
    </source>
</reference>
<dbReference type="Pfam" id="PF02518">
    <property type="entry name" value="HATPase_c"/>
    <property type="match status" value="1"/>
</dbReference>
<dbReference type="PROSITE" id="PS50110">
    <property type="entry name" value="RESPONSE_REGULATORY"/>
    <property type="match status" value="2"/>
</dbReference>
<dbReference type="GO" id="GO:0005524">
    <property type="term" value="F:ATP binding"/>
    <property type="evidence" value="ECO:0007669"/>
    <property type="project" value="UniProtKB-KW"/>
</dbReference>
<dbReference type="InterPro" id="IPR036890">
    <property type="entry name" value="HATPase_C_sf"/>
</dbReference>
<dbReference type="Pfam" id="PF00072">
    <property type="entry name" value="Response_reg"/>
    <property type="match status" value="2"/>
</dbReference>
<comment type="catalytic activity">
    <reaction evidence="1">
        <text>ATP + protein L-histidine = ADP + protein N-phospho-L-histidine.</text>
        <dbReference type="EC" id="2.7.13.3"/>
    </reaction>
</comment>
<keyword evidence="15" id="KW-1185">Reference proteome</keyword>
<dbReference type="SUPFAM" id="SSF55874">
    <property type="entry name" value="ATPase domain of HSP90 chaperone/DNA topoisomerase II/histidine kinase"/>
    <property type="match status" value="1"/>
</dbReference>
<evidence type="ECO:0000259" key="13">
    <source>
        <dbReference type="PROSITE" id="PS50110"/>
    </source>
</evidence>
<evidence type="ECO:0000256" key="4">
    <source>
        <dbReference type="ARBA" id="ARBA00022679"/>
    </source>
</evidence>
<dbReference type="InterPro" id="IPR005467">
    <property type="entry name" value="His_kinase_dom"/>
</dbReference>
<dbReference type="CDD" id="cd16922">
    <property type="entry name" value="HATPase_EvgS-ArcB-TorS-like"/>
    <property type="match status" value="1"/>
</dbReference>
<feature type="modified residue" description="4-aspartylphosphate" evidence="11">
    <location>
        <position position="640"/>
    </location>
</feature>
<evidence type="ECO:0000259" key="12">
    <source>
        <dbReference type="PROSITE" id="PS50109"/>
    </source>
</evidence>
<comment type="subunit">
    <text evidence="9">At low DSF concentrations, interacts with RpfF.</text>
</comment>
<dbReference type="Gene3D" id="3.30.565.10">
    <property type="entry name" value="Histidine kinase-like ATPase, C-terminal domain"/>
    <property type="match status" value="1"/>
</dbReference>
<dbReference type="SUPFAM" id="SSF47384">
    <property type="entry name" value="Homodimeric domain of signal transducing histidine kinase"/>
    <property type="match status" value="1"/>
</dbReference>
<protein>
    <recommendedName>
        <fullName evidence="10">Sensory/regulatory protein RpfC</fullName>
        <ecNumber evidence="2">2.7.13.3</ecNumber>
    </recommendedName>
</protein>
<dbReference type="FunFam" id="1.10.287.130:FF:000002">
    <property type="entry name" value="Two-component osmosensing histidine kinase"/>
    <property type="match status" value="1"/>
</dbReference>
<dbReference type="EC" id="2.7.13.3" evidence="2"/>
<evidence type="ECO:0000256" key="8">
    <source>
        <dbReference type="ARBA" id="ARBA00023012"/>
    </source>
</evidence>
<dbReference type="SMART" id="SM00387">
    <property type="entry name" value="HATPase_c"/>
    <property type="match status" value="1"/>
</dbReference>
<evidence type="ECO:0000313" key="14">
    <source>
        <dbReference type="EMBL" id="SFK92115.1"/>
    </source>
</evidence>
<evidence type="ECO:0000256" key="11">
    <source>
        <dbReference type="PROSITE-ProRule" id="PRU00169"/>
    </source>
</evidence>
<dbReference type="PRINTS" id="PR00344">
    <property type="entry name" value="BCTRLSENSOR"/>
</dbReference>
<dbReference type="SUPFAM" id="SSF52172">
    <property type="entry name" value="CheY-like"/>
    <property type="match status" value="2"/>
</dbReference>
<accession>A0A1I4DFY8</accession>
<evidence type="ECO:0000256" key="1">
    <source>
        <dbReference type="ARBA" id="ARBA00000085"/>
    </source>
</evidence>
<evidence type="ECO:0000256" key="3">
    <source>
        <dbReference type="ARBA" id="ARBA00022553"/>
    </source>
</evidence>
<dbReference type="CDD" id="cd00156">
    <property type="entry name" value="REC"/>
    <property type="match status" value="1"/>
</dbReference>
<dbReference type="InterPro" id="IPR004358">
    <property type="entry name" value="Sig_transdc_His_kin-like_C"/>
</dbReference>
<evidence type="ECO:0000256" key="7">
    <source>
        <dbReference type="ARBA" id="ARBA00022840"/>
    </source>
</evidence>
<keyword evidence="4" id="KW-0808">Transferase</keyword>
<dbReference type="GO" id="GO:0000155">
    <property type="term" value="F:phosphorelay sensor kinase activity"/>
    <property type="evidence" value="ECO:0007669"/>
    <property type="project" value="InterPro"/>
</dbReference>
<dbReference type="Gene3D" id="1.10.287.130">
    <property type="match status" value="1"/>
</dbReference>
<keyword evidence="7" id="KW-0067">ATP-binding</keyword>
<dbReference type="InterPro" id="IPR003594">
    <property type="entry name" value="HATPase_dom"/>
</dbReference>
<evidence type="ECO:0000256" key="10">
    <source>
        <dbReference type="ARBA" id="ARBA00068150"/>
    </source>
</evidence>
<dbReference type="EMBL" id="FOSZ01000003">
    <property type="protein sequence ID" value="SFK92115.1"/>
    <property type="molecule type" value="Genomic_DNA"/>
</dbReference>
<evidence type="ECO:0000256" key="2">
    <source>
        <dbReference type="ARBA" id="ARBA00012438"/>
    </source>
</evidence>